<organism evidence="2">
    <name type="scientific">Graphocephala atropunctata</name>
    <dbReference type="NCBI Taxonomy" id="36148"/>
    <lineage>
        <taxon>Eukaryota</taxon>
        <taxon>Metazoa</taxon>
        <taxon>Ecdysozoa</taxon>
        <taxon>Arthropoda</taxon>
        <taxon>Hexapoda</taxon>
        <taxon>Insecta</taxon>
        <taxon>Pterygota</taxon>
        <taxon>Neoptera</taxon>
        <taxon>Paraneoptera</taxon>
        <taxon>Hemiptera</taxon>
        <taxon>Auchenorrhyncha</taxon>
        <taxon>Membracoidea</taxon>
        <taxon>Cicadellidae</taxon>
        <taxon>Cicadellinae</taxon>
        <taxon>Cicadellini</taxon>
        <taxon>Graphocephala</taxon>
    </lineage>
</organism>
<dbReference type="PROSITE" id="PS51029">
    <property type="entry name" value="MADF"/>
    <property type="match status" value="1"/>
</dbReference>
<gene>
    <name evidence="2" type="ORF">g.53734</name>
</gene>
<name>A0A1B6L3E9_9HEMI</name>
<reference evidence="2" key="1">
    <citation type="submission" date="2015-11" db="EMBL/GenBank/DDBJ databases">
        <title>De novo transcriptome assembly of four potential Pierce s Disease insect vectors from Arizona vineyards.</title>
        <authorList>
            <person name="Tassone E.E."/>
        </authorList>
    </citation>
    <scope>NUCLEOTIDE SEQUENCE</scope>
</reference>
<accession>A0A1B6L3E9</accession>
<feature type="domain" description="MADF" evidence="1">
    <location>
        <begin position="75"/>
        <end position="114"/>
    </location>
</feature>
<dbReference type="InterPro" id="IPR006578">
    <property type="entry name" value="MADF-dom"/>
</dbReference>
<sequence length="114" mass="12985">DHTSSLWLQRPSARPACRCSQAPISCYRTTRTVYDQSAATSSWGRLCCASLFSFVEASENIVKMSGDAAVFDTERFIQEVKERRCIWDLSSDEYANRALKKQNWEDITMLFGGE</sequence>
<feature type="non-terminal residue" evidence="2">
    <location>
        <position position="114"/>
    </location>
</feature>
<dbReference type="AlphaFoldDB" id="A0A1B6L3E9"/>
<feature type="non-terminal residue" evidence="2">
    <location>
        <position position="1"/>
    </location>
</feature>
<dbReference type="EMBL" id="GEBQ01021759">
    <property type="protein sequence ID" value="JAT18218.1"/>
    <property type="molecule type" value="Transcribed_RNA"/>
</dbReference>
<dbReference type="Pfam" id="PF10545">
    <property type="entry name" value="MADF_DNA_bdg"/>
    <property type="match status" value="1"/>
</dbReference>
<protein>
    <recommendedName>
        <fullName evidence="1">MADF domain-containing protein</fullName>
    </recommendedName>
</protein>
<evidence type="ECO:0000259" key="1">
    <source>
        <dbReference type="PROSITE" id="PS51029"/>
    </source>
</evidence>
<proteinExistence type="predicted"/>
<evidence type="ECO:0000313" key="2">
    <source>
        <dbReference type="EMBL" id="JAT18218.1"/>
    </source>
</evidence>